<dbReference type="GO" id="GO:0007059">
    <property type="term" value="P:chromosome segregation"/>
    <property type="evidence" value="ECO:0007669"/>
    <property type="project" value="UniProtKB-KW"/>
</dbReference>
<comment type="similarity">
    <text evidence="1">Belongs to the ParB family.</text>
</comment>
<dbReference type="SMART" id="SM00470">
    <property type="entry name" value="ParB"/>
    <property type="match status" value="1"/>
</dbReference>
<dbReference type="SUPFAM" id="SSF109709">
    <property type="entry name" value="KorB DNA-binding domain-like"/>
    <property type="match status" value="1"/>
</dbReference>
<dbReference type="Pfam" id="PF23552">
    <property type="entry name" value="ParB_C"/>
    <property type="match status" value="1"/>
</dbReference>
<dbReference type="Pfam" id="PF17762">
    <property type="entry name" value="HTH_ParB"/>
    <property type="match status" value="1"/>
</dbReference>
<dbReference type="FunFam" id="3.90.1530.30:FF:000001">
    <property type="entry name" value="Chromosome partitioning protein ParB"/>
    <property type="match status" value="1"/>
</dbReference>
<dbReference type="InterPro" id="IPR050336">
    <property type="entry name" value="Chromosome_partition/occlusion"/>
</dbReference>
<dbReference type="RefSeq" id="WP_073611605.1">
    <property type="nucleotide sequence ID" value="NZ_FRFE01000001.1"/>
</dbReference>
<dbReference type="Gene3D" id="1.10.10.2830">
    <property type="match status" value="1"/>
</dbReference>
<dbReference type="GO" id="GO:0045881">
    <property type="term" value="P:positive regulation of sporulation resulting in formation of a cellular spore"/>
    <property type="evidence" value="ECO:0007669"/>
    <property type="project" value="TreeGrafter"/>
</dbReference>
<dbReference type="SUPFAM" id="SSF110849">
    <property type="entry name" value="ParB/Sulfiredoxin"/>
    <property type="match status" value="1"/>
</dbReference>
<keyword evidence="3" id="KW-0238">DNA-binding</keyword>
<dbReference type="InterPro" id="IPR004437">
    <property type="entry name" value="ParB/RepB/Spo0J"/>
</dbReference>
<evidence type="ECO:0000256" key="3">
    <source>
        <dbReference type="ARBA" id="ARBA00023125"/>
    </source>
</evidence>
<dbReference type="GO" id="GO:0003677">
    <property type="term" value="F:DNA binding"/>
    <property type="evidence" value="ECO:0007669"/>
    <property type="project" value="UniProtKB-KW"/>
</dbReference>
<evidence type="ECO:0000313" key="5">
    <source>
        <dbReference type="EMBL" id="SHO43000.1"/>
    </source>
</evidence>
<dbReference type="STRING" id="1121416.SAMN02745220_00248"/>
<evidence type="ECO:0000256" key="1">
    <source>
        <dbReference type="ARBA" id="ARBA00006295"/>
    </source>
</evidence>
<dbReference type="Gene3D" id="3.90.1530.30">
    <property type="match status" value="1"/>
</dbReference>
<dbReference type="InterPro" id="IPR041468">
    <property type="entry name" value="HTH_ParB/Spo0J"/>
</dbReference>
<keyword evidence="6" id="KW-1185">Reference proteome</keyword>
<dbReference type="PANTHER" id="PTHR33375:SF1">
    <property type="entry name" value="CHROMOSOME-PARTITIONING PROTEIN PARB-RELATED"/>
    <property type="match status" value="1"/>
</dbReference>
<dbReference type="PANTHER" id="PTHR33375">
    <property type="entry name" value="CHROMOSOME-PARTITIONING PROTEIN PARB-RELATED"/>
    <property type="match status" value="1"/>
</dbReference>
<dbReference type="AlphaFoldDB" id="A0A1M7XW74"/>
<protein>
    <submittedName>
        <fullName evidence="5">Chromosome partitioning protein, ParB family</fullName>
    </submittedName>
</protein>
<dbReference type="OrthoDB" id="9802051at2"/>
<name>A0A1M7XW74_9BACT</name>
<evidence type="ECO:0000259" key="4">
    <source>
        <dbReference type="SMART" id="SM00470"/>
    </source>
</evidence>
<feature type="domain" description="ParB-like N-terminal" evidence="4">
    <location>
        <begin position="24"/>
        <end position="116"/>
    </location>
</feature>
<accession>A0A1M7XW74</accession>
<gene>
    <name evidence="5" type="ORF">SAMN02745220_00248</name>
</gene>
<dbReference type="InterPro" id="IPR003115">
    <property type="entry name" value="ParB_N"/>
</dbReference>
<dbReference type="CDD" id="cd16393">
    <property type="entry name" value="SPO0J_N"/>
    <property type="match status" value="1"/>
</dbReference>
<dbReference type="EMBL" id="FRFE01000001">
    <property type="protein sequence ID" value="SHO43000.1"/>
    <property type="molecule type" value="Genomic_DNA"/>
</dbReference>
<evidence type="ECO:0000256" key="2">
    <source>
        <dbReference type="ARBA" id="ARBA00022829"/>
    </source>
</evidence>
<reference evidence="5 6" key="1">
    <citation type="submission" date="2016-12" db="EMBL/GenBank/DDBJ databases">
        <authorList>
            <person name="Song W.-J."/>
            <person name="Kurnit D.M."/>
        </authorList>
    </citation>
    <scope>NUCLEOTIDE SEQUENCE [LARGE SCALE GENOMIC DNA]</scope>
    <source>
        <strain evidence="5 6">DSM 18488</strain>
    </source>
</reference>
<organism evidence="5 6">
    <name type="scientific">Desulfopila aestuarii DSM 18488</name>
    <dbReference type="NCBI Taxonomy" id="1121416"/>
    <lineage>
        <taxon>Bacteria</taxon>
        <taxon>Pseudomonadati</taxon>
        <taxon>Thermodesulfobacteriota</taxon>
        <taxon>Desulfobulbia</taxon>
        <taxon>Desulfobulbales</taxon>
        <taxon>Desulfocapsaceae</taxon>
        <taxon>Desulfopila</taxon>
    </lineage>
</organism>
<dbReference type="NCBIfam" id="TIGR00180">
    <property type="entry name" value="parB_part"/>
    <property type="match status" value="1"/>
</dbReference>
<dbReference type="Proteomes" id="UP000184603">
    <property type="component" value="Unassembled WGS sequence"/>
</dbReference>
<dbReference type="FunFam" id="1.10.10.2830:FF:000001">
    <property type="entry name" value="Chromosome partitioning protein ParB"/>
    <property type="match status" value="1"/>
</dbReference>
<sequence length="292" mass="32297">MAKTTGLGQGVGLLFGDDAEEKYFQCDIDKISPNKFQPRLHFNEVDLQELADSIKENGVIQPLIVTQSEGKGGYELIAGERRLRASKMAGLDKVPVVVMDVTGEDTLLELALIENVQRTDLNPIEEAEAYQKLIQRFGYTQEDTAKRVGKKRSTVSNMLRLLNLPDFVKQDVIDGILSEGHARALLRLSDDIVAMKEIRDLIVKKALSVRQTEKIVRKATAASPGATTPSATKEGGGLPSTYCKALVNQLTNRLSAKVLIHQNGNRGKLEIEYYSTDDLERLISVIMNEAEK</sequence>
<proteinExistence type="inferred from homology"/>
<dbReference type="Pfam" id="PF02195">
    <property type="entry name" value="ParB_N"/>
    <property type="match status" value="1"/>
</dbReference>
<dbReference type="GO" id="GO:0005694">
    <property type="term" value="C:chromosome"/>
    <property type="evidence" value="ECO:0007669"/>
    <property type="project" value="TreeGrafter"/>
</dbReference>
<dbReference type="InterPro" id="IPR036086">
    <property type="entry name" value="ParB/Sulfiredoxin_sf"/>
</dbReference>
<keyword evidence="2" id="KW-0159">Chromosome partition</keyword>
<evidence type="ECO:0000313" key="6">
    <source>
        <dbReference type="Proteomes" id="UP000184603"/>
    </source>
</evidence>
<dbReference type="InterPro" id="IPR057240">
    <property type="entry name" value="ParB_dimer_C"/>
</dbReference>